<comment type="caution">
    <text evidence="1">The sequence shown here is derived from an EMBL/GenBank/DDBJ whole genome shotgun (WGS) entry which is preliminary data.</text>
</comment>
<accession>A0A7X5WZ63</accession>
<dbReference type="GO" id="GO:0051213">
    <property type="term" value="F:dioxygenase activity"/>
    <property type="evidence" value="ECO:0007669"/>
    <property type="project" value="UniProtKB-KW"/>
</dbReference>
<keyword evidence="1" id="KW-0560">Oxidoreductase</keyword>
<sequence length="60" mass="6674">MQGPLRTWEPTTYRSISDWGHLPVGRTILDQLEQFRIGARSLARPERTVPALGGSGIPDD</sequence>
<name>A0A7X5WZ63_STRMQ</name>
<dbReference type="AlphaFoldDB" id="A0A7X5WZ63"/>
<evidence type="ECO:0000313" key="2">
    <source>
        <dbReference type="Proteomes" id="UP000536624"/>
    </source>
</evidence>
<keyword evidence="1" id="KW-0223">Dioxygenase</keyword>
<gene>
    <name evidence="1" type="ORF">SMALB_1601</name>
</gene>
<reference evidence="1 2" key="1">
    <citation type="submission" date="2020-02" db="EMBL/GenBank/DDBJ databases">
        <title>Streptomyces malaysiensis DSM14702 (JHCC583434, PFL_A843) Genome sequencing and assembly.</title>
        <authorList>
            <person name="Samborskyy M."/>
        </authorList>
    </citation>
    <scope>NUCLEOTIDE SEQUENCE [LARGE SCALE GENOMIC DNA]</scope>
    <source>
        <strain evidence="1 2">DSM 14702</strain>
    </source>
</reference>
<dbReference type="Proteomes" id="UP000536624">
    <property type="component" value="Unassembled WGS sequence"/>
</dbReference>
<proteinExistence type="predicted"/>
<dbReference type="EMBL" id="JAALLH010000001">
    <property type="protein sequence ID" value="NIY63662.1"/>
    <property type="molecule type" value="Genomic_DNA"/>
</dbReference>
<organism evidence="1 2">
    <name type="scientific">Streptomyces malaysiensis</name>
    <dbReference type="NCBI Taxonomy" id="92644"/>
    <lineage>
        <taxon>Bacteria</taxon>
        <taxon>Bacillati</taxon>
        <taxon>Actinomycetota</taxon>
        <taxon>Actinomycetes</taxon>
        <taxon>Kitasatosporales</taxon>
        <taxon>Streptomycetaceae</taxon>
        <taxon>Streptomyces</taxon>
        <taxon>Streptomyces violaceusniger group</taxon>
    </lineage>
</organism>
<protein>
    <submittedName>
        <fullName evidence="1">Extradiol ring cleaving catechol dioxygenase</fullName>
    </submittedName>
</protein>
<evidence type="ECO:0000313" key="1">
    <source>
        <dbReference type="EMBL" id="NIY63662.1"/>
    </source>
</evidence>